<comment type="caution">
    <text evidence="5">The sequence shown here is derived from an EMBL/GenBank/DDBJ whole genome shotgun (WGS) entry which is preliminary data.</text>
</comment>
<proteinExistence type="inferred from homology"/>
<comment type="similarity">
    <text evidence="1">Belongs to the bacterial solute-binding protein 1 family.</text>
</comment>
<evidence type="ECO:0000256" key="4">
    <source>
        <dbReference type="SAM" id="Phobius"/>
    </source>
</evidence>
<feature type="transmembrane region" description="Helical" evidence="4">
    <location>
        <begin position="7"/>
        <end position="26"/>
    </location>
</feature>
<evidence type="ECO:0000313" key="6">
    <source>
        <dbReference type="Proteomes" id="UP000229112"/>
    </source>
</evidence>
<evidence type="ECO:0000256" key="3">
    <source>
        <dbReference type="ARBA" id="ARBA00022729"/>
    </source>
</evidence>
<evidence type="ECO:0000313" key="5">
    <source>
        <dbReference type="EMBL" id="PIT93376.1"/>
    </source>
</evidence>
<dbReference type="GO" id="GO:1901982">
    <property type="term" value="F:maltose binding"/>
    <property type="evidence" value="ECO:0007669"/>
    <property type="project" value="TreeGrafter"/>
</dbReference>
<dbReference type="PANTHER" id="PTHR30061:SF50">
    <property type="entry name" value="MALTOSE_MALTODEXTRIN-BINDING PERIPLASMIC PROTEIN"/>
    <property type="match status" value="1"/>
</dbReference>
<dbReference type="AlphaFoldDB" id="A0A2M6WKT1"/>
<keyword evidence="4" id="KW-0472">Membrane</keyword>
<name>A0A2M6WKT1_9BACT</name>
<keyword evidence="4" id="KW-0812">Transmembrane</keyword>
<keyword evidence="3" id="KW-0732">Signal</keyword>
<protein>
    <recommendedName>
        <fullName evidence="7">Sugar ABC transporter substrate-binding protein</fullName>
    </recommendedName>
</protein>
<reference evidence="6" key="1">
    <citation type="submission" date="2017-09" db="EMBL/GenBank/DDBJ databases">
        <title>Depth-based differentiation of microbial function through sediment-hosted aquifers and enrichment of novel symbionts in the deep terrestrial subsurface.</title>
        <authorList>
            <person name="Probst A.J."/>
            <person name="Ladd B."/>
            <person name="Jarett J.K."/>
            <person name="Geller-Mcgrath D.E."/>
            <person name="Sieber C.M.K."/>
            <person name="Emerson J.B."/>
            <person name="Anantharaman K."/>
            <person name="Thomas B.C."/>
            <person name="Malmstrom R."/>
            <person name="Stieglmeier M."/>
            <person name="Klingl A."/>
            <person name="Woyke T."/>
            <person name="Ryan C.M."/>
            <person name="Banfield J.F."/>
        </authorList>
    </citation>
    <scope>NUCLEOTIDE SEQUENCE [LARGE SCALE GENOMIC DNA]</scope>
</reference>
<dbReference type="InterPro" id="IPR006059">
    <property type="entry name" value="SBP"/>
</dbReference>
<dbReference type="GO" id="GO:0042956">
    <property type="term" value="P:maltodextrin transmembrane transport"/>
    <property type="evidence" value="ECO:0007669"/>
    <property type="project" value="TreeGrafter"/>
</dbReference>
<dbReference type="GO" id="GO:0015768">
    <property type="term" value="P:maltose transport"/>
    <property type="evidence" value="ECO:0007669"/>
    <property type="project" value="TreeGrafter"/>
</dbReference>
<organism evidence="5 6">
    <name type="scientific">Candidatus Harrisonbacteria bacterium CG10_big_fil_rev_8_21_14_0_10_38_8</name>
    <dbReference type="NCBI Taxonomy" id="1974582"/>
    <lineage>
        <taxon>Bacteria</taxon>
        <taxon>Candidatus Harrisoniibacteriota</taxon>
    </lineage>
</organism>
<dbReference type="Proteomes" id="UP000229112">
    <property type="component" value="Unassembled WGS sequence"/>
</dbReference>
<evidence type="ECO:0008006" key="7">
    <source>
        <dbReference type="Google" id="ProtNLM"/>
    </source>
</evidence>
<keyword evidence="2" id="KW-0813">Transport</keyword>
<keyword evidence="4" id="KW-1133">Transmembrane helix</keyword>
<gene>
    <name evidence="5" type="ORF">COU06_00185</name>
</gene>
<evidence type="ECO:0000256" key="2">
    <source>
        <dbReference type="ARBA" id="ARBA00022448"/>
    </source>
</evidence>
<evidence type="ECO:0000256" key="1">
    <source>
        <dbReference type="ARBA" id="ARBA00008520"/>
    </source>
</evidence>
<accession>A0A2M6WKT1</accession>
<dbReference type="Gene3D" id="3.40.190.10">
    <property type="entry name" value="Periplasmic binding protein-like II"/>
    <property type="match status" value="1"/>
</dbReference>
<dbReference type="EMBL" id="PFAY01000002">
    <property type="protein sequence ID" value="PIT93376.1"/>
    <property type="molecule type" value="Genomic_DNA"/>
</dbReference>
<dbReference type="GO" id="GO:0055052">
    <property type="term" value="C:ATP-binding cassette (ABC) transporter complex, substrate-binding subunit-containing"/>
    <property type="evidence" value="ECO:0007669"/>
    <property type="project" value="TreeGrafter"/>
</dbReference>
<dbReference type="SUPFAM" id="SSF53850">
    <property type="entry name" value="Periplasmic binding protein-like II"/>
    <property type="match status" value="1"/>
</dbReference>
<dbReference type="PANTHER" id="PTHR30061">
    <property type="entry name" value="MALTOSE-BINDING PERIPLASMIC PROTEIN"/>
    <property type="match status" value="1"/>
</dbReference>
<dbReference type="Pfam" id="PF13416">
    <property type="entry name" value="SBP_bac_8"/>
    <property type="match status" value="1"/>
</dbReference>
<sequence>MKLSKNQILLIFAGVVIVVVGFYLVFSNLRRSNVAVTANLEVWGVFDSEKAINDSLIADFVKANPDVAIIYKQKNPLTYEEELVNALASGTGPDIFMVKNTWIPKHGNKLIPLGFDNLPIERVRSLFPKVVESDFVRGDGTYALPLYIDTLTMFYNQDLFDKAGIAEPPATWEELTADLRKLTLFNQRGGIVTAGVAIGGSEKNINKAVDLLYLIMLQNKTPMITGNRADFARGGGEEAVNFYTQFTRSNSSFYTWDPTLHYSIDSFAQGDVGIIFNYGYQLFNIRQKNPFLRIGISPMIQKDYLKPVNYADYWGLGVSRSSSNPSVSWQFILESTTNQDVSTKYLNAAQRLPALRSVISAIPEDTEIGIFTRQALTAVSWPQVDPTENDLIFSDMIDNIVNGRATVKQALNQAETQINSLIIRRQGQ</sequence>